<dbReference type="GO" id="GO:0070971">
    <property type="term" value="C:endoplasmic reticulum exit site"/>
    <property type="evidence" value="ECO:0007669"/>
    <property type="project" value="TreeGrafter"/>
</dbReference>
<evidence type="ECO:0000313" key="3">
    <source>
        <dbReference type="Proteomes" id="UP000516260"/>
    </source>
</evidence>
<protein>
    <recommendedName>
        <fullName evidence="1">VWFA domain-containing protein</fullName>
    </recommendedName>
</protein>
<proteinExistence type="predicted"/>
<dbReference type="SMART" id="SM00327">
    <property type="entry name" value="VWA"/>
    <property type="match status" value="1"/>
</dbReference>
<gene>
    <name evidence="2" type="ORF">fugu_001897</name>
</gene>
<dbReference type="InterPro" id="IPR036465">
    <property type="entry name" value="vWFA_dom_sf"/>
</dbReference>
<dbReference type="InterPro" id="IPR002035">
    <property type="entry name" value="VWF_A"/>
</dbReference>
<dbReference type="SUPFAM" id="SSF53300">
    <property type="entry name" value="vWA-like"/>
    <property type="match status" value="1"/>
</dbReference>
<dbReference type="InterPro" id="IPR036174">
    <property type="entry name" value="Znf_Sec23_Sec24_sf"/>
</dbReference>
<dbReference type="GO" id="GO:0006886">
    <property type="term" value="P:intracellular protein transport"/>
    <property type="evidence" value="ECO:0007669"/>
    <property type="project" value="InterPro"/>
</dbReference>
<dbReference type="PANTHER" id="PTHR13803">
    <property type="entry name" value="SEC24-RELATED PROTEIN"/>
    <property type="match status" value="1"/>
</dbReference>
<dbReference type="AlphaFoldDB" id="A0A4Z2BN46"/>
<accession>A0A4Z2BN46</accession>
<feature type="domain" description="VWFA" evidence="1">
    <location>
        <begin position="125"/>
        <end position="356"/>
    </location>
</feature>
<dbReference type="Proteomes" id="UP000516260">
    <property type="component" value="Chromosome 2"/>
</dbReference>
<dbReference type="GO" id="GO:0000149">
    <property type="term" value="F:SNARE binding"/>
    <property type="evidence" value="ECO:0007669"/>
    <property type="project" value="TreeGrafter"/>
</dbReference>
<dbReference type="GO" id="GO:0008270">
    <property type="term" value="F:zinc ion binding"/>
    <property type="evidence" value="ECO:0007669"/>
    <property type="project" value="InterPro"/>
</dbReference>
<dbReference type="InterPro" id="IPR050550">
    <property type="entry name" value="SEC23_SEC24_subfamily"/>
</dbReference>
<evidence type="ECO:0000259" key="1">
    <source>
        <dbReference type="PROSITE" id="PS50234"/>
    </source>
</evidence>
<dbReference type="GO" id="GO:0030127">
    <property type="term" value="C:COPII vesicle coat"/>
    <property type="evidence" value="ECO:0007669"/>
    <property type="project" value="InterPro"/>
</dbReference>
<evidence type="ECO:0000313" key="2">
    <source>
        <dbReference type="EMBL" id="TNM93721.1"/>
    </source>
</evidence>
<sequence length="522" mass="57419">MEFACSHVVCNWRPDGAADSQEGGIVPRTNVNVISLNIGKLVDMSQAAGLENMQSPVICEKCSAALSCLIPVPRNVWTCEFCGCEQSVSSGDRRARAGQRAGTRSDDLYLLTENDDDYQNVEDAMVVFCVDISGSMSVTTEVTLSSTSKAYISRLESIQDAIQKVLSSLLEQSPRRRVALVTFNNEVEIYGNGIRAPLVLRDWALIDYEHIWQQGVSYGASHCIAETCDQLKQAVNDLREQGATSLGPAVLASVAVASRYPGSKVILCTDGRANIGLGKMEDTPSVSSSIDPYFYKRVAQQAVDSGVIISVMTFEGTDCCLADIGRLADSTGGRVNIVSVNTVATEIQLASMDNVLATNVTATLLAAKGVYFPYERERNHKLVREIGNVTSGLEITFQFAVKSKYMDVFLRRKVLPFQLQLTFKTREQQKCIRILTEQRPVTSGRWLSTTSLNMVVLGVHCAQLCASLTMEGRVEEAQRHLNAQQDLHDQIRYHGTFYSHFKLKSRSGDEDGGARTPRKLKI</sequence>
<dbReference type="GO" id="GO:0090110">
    <property type="term" value="P:COPII-coated vesicle cargo loading"/>
    <property type="evidence" value="ECO:0007669"/>
    <property type="project" value="TreeGrafter"/>
</dbReference>
<dbReference type="PROSITE" id="PS50234">
    <property type="entry name" value="VWFA"/>
    <property type="match status" value="1"/>
</dbReference>
<dbReference type="EMBL" id="SWLE01000012">
    <property type="protein sequence ID" value="TNM93721.1"/>
    <property type="molecule type" value="Genomic_DNA"/>
</dbReference>
<keyword evidence="3" id="KW-1185">Reference proteome</keyword>
<dbReference type="PANTHER" id="PTHR13803:SF43">
    <property type="entry name" value="CIRCULARLY PERMUTATED RAS PROTEIN 1-LIKE"/>
    <property type="match status" value="1"/>
</dbReference>
<dbReference type="CDD" id="cd00198">
    <property type="entry name" value="vWFA"/>
    <property type="match status" value="1"/>
</dbReference>
<dbReference type="Gene3D" id="3.40.50.410">
    <property type="entry name" value="von Willebrand factor, type A domain"/>
    <property type="match status" value="1"/>
</dbReference>
<comment type="caution">
    <text evidence="2">The sequence shown here is derived from an EMBL/GenBank/DDBJ whole genome shotgun (WGS) entry which is preliminary data.</text>
</comment>
<reference evidence="2 3" key="1">
    <citation type="submission" date="2019-04" db="EMBL/GenBank/DDBJ databases">
        <title>The sequence and de novo assembly of Takifugu bimaculatus genome using PacBio and Hi-C technologies.</title>
        <authorList>
            <person name="Xu P."/>
            <person name="Liu B."/>
            <person name="Zhou Z."/>
        </authorList>
    </citation>
    <scope>NUCLEOTIDE SEQUENCE [LARGE SCALE GENOMIC DNA]</scope>
    <source>
        <strain evidence="2">TB-2018</strain>
        <tissue evidence="2">Muscle</tissue>
    </source>
</reference>
<organism evidence="2 3">
    <name type="scientific">Takifugu bimaculatus</name>
    <dbReference type="NCBI Taxonomy" id="433685"/>
    <lineage>
        <taxon>Eukaryota</taxon>
        <taxon>Metazoa</taxon>
        <taxon>Chordata</taxon>
        <taxon>Craniata</taxon>
        <taxon>Vertebrata</taxon>
        <taxon>Euteleostomi</taxon>
        <taxon>Actinopterygii</taxon>
        <taxon>Neopterygii</taxon>
        <taxon>Teleostei</taxon>
        <taxon>Neoteleostei</taxon>
        <taxon>Acanthomorphata</taxon>
        <taxon>Eupercaria</taxon>
        <taxon>Tetraodontiformes</taxon>
        <taxon>Tetradontoidea</taxon>
        <taxon>Tetraodontidae</taxon>
        <taxon>Takifugu</taxon>
    </lineage>
</organism>
<dbReference type="SUPFAM" id="SSF82919">
    <property type="entry name" value="Zn-finger domain of Sec23/24"/>
    <property type="match status" value="1"/>
</dbReference>
<name>A0A4Z2BN46_9TELE</name>